<dbReference type="Proteomes" id="UP001216579">
    <property type="component" value="Unassembled WGS sequence"/>
</dbReference>
<dbReference type="InterPro" id="IPR018114">
    <property type="entry name" value="TRYPSIN_HIS"/>
</dbReference>
<dbReference type="Pfam" id="PF13365">
    <property type="entry name" value="Trypsin_2"/>
    <property type="match status" value="1"/>
</dbReference>
<dbReference type="InterPro" id="IPR043504">
    <property type="entry name" value="Peptidase_S1_PA_chymotrypsin"/>
</dbReference>
<evidence type="ECO:0000256" key="1">
    <source>
        <dbReference type="ARBA" id="ARBA00022729"/>
    </source>
</evidence>
<sequence length="250" mass="26560">MLLLCWLVMAAIGRTARAAALPLPPRLGISHTIHATSAFAMVGAIFRGNVSDGDHFCTASVVDSPGQDLIITAAHCLDGGTRGLSFVPGYHDGQAPYGVWPLSTRTVDPRWTKGHSEDLDVAFAAVPPMGGRRIQTVVGGYQLSSKVSTTSLVHITGYPDSGNAPITCANRITAFGSRQLRIYCTDFTGGTSGSPWVTDGDTVMGVIGGYQEGGNTPDISYSPYFGDAVQALYRRAIRRRMGRSAGQRPR</sequence>
<dbReference type="RefSeq" id="WP_276094792.1">
    <property type="nucleotide sequence ID" value="NZ_JARJBC010000013.1"/>
</dbReference>
<keyword evidence="1 2" id="KW-0732">Signal</keyword>
<dbReference type="Gene3D" id="2.40.10.10">
    <property type="entry name" value="Trypsin-like serine proteases"/>
    <property type="match status" value="2"/>
</dbReference>
<evidence type="ECO:0000313" key="3">
    <source>
        <dbReference type="EMBL" id="MDF3291612.1"/>
    </source>
</evidence>
<comment type="caution">
    <text evidence="3">The sequence shown here is derived from an EMBL/GenBank/DDBJ whole genome shotgun (WGS) entry which is preliminary data.</text>
</comment>
<proteinExistence type="predicted"/>
<dbReference type="SUPFAM" id="SSF50494">
    <property type="entry name" value="Trypsin-like serine proteases"/>
    <property type="match status" value="1"/>
</dbReference>
<evidence type="ECO:0000256" key="2">
    <source>
        <dbReference type="SAM" id="SignalP"/>
    </source>
</evidence>
<accession>A0ABT5ZP54</accession>
<dbReference type="InterPro" id="IPR050966">
    <property type="entry name" value="Glutamyl_endopeptidase"/>
</dbReference>
<dbReference type="PROSITE" id="PS00134">
    <property type="entry name" value="TRYPSIN_HIS"/>
    <property type="match status" value="1"/>
</dbReference>
<evidence type="ECO:0000313" key="4">
    <source>
        <dbReference type="Proteomes" id="UP001216579"/>
    </source>
</evidence>
<dbReference type="PANTHER" id="PTHR15462">
    <property type="entry name" value="SERINE PROTEASE"/>
    <property type="match status" value="1"/>
</dbReference>
<name>A0ABT5ZP54_9ACTN</name>
<organism evidence="3 4">
    <name type="scientific">Streptomyces silvisoli</name>
    <dbReference type="NCBI Taxonomy" id="3034235"/>
    <lineage>
        <taxon>Bacteria</taxon>
        <taxon>Bacillati</taxon>
        <taxon>Actinomycetota</taxon>
        <taxon>Actinomycetes</taxon>
        <taxon>Kitasatosporales</taxon>
        <taxon>Streptomycetaceae</taxon>
        <taxon>Streptomyces</taxon>
    </lineage>
</organism>
<feature type="chain" id="PRO_5045840727" evidence="2">
    <location>
        <begin position="21"/>
        <end position="250"/>
    </location>
</feature>
<dbReference type="EMBL" id="JARJBC010000013">
    <property type="protein sequence ID" value="MDF3291612.1"/>
    <property type="molecule type" value="Genomic_DNA"/>
</dbReference>
<reference evidence="3 4" key="1">
    <citation type="submission" date="2023-03" db="EMBL/GenBank/DDBJ databases">
        <title>Draft genome sequence of Streptomyces sp. RB6PN23 isolated from peat swamp forest in Thailand.</title>
        <authorList>
            <person name="Klaysubun C."/>
            <person name="Duangmal K."/>
        </authorList>
    </citation>
    <scope>NUCLEOTIDE SEQUENCE [LARGE SCALE GENOMIC DNA]</scope>
    <source>
        <strain evidence="3 4">RB6PN23</strain>
    </source>
</reference>
<keyword evidence="4" id="KW-1185">Reference proteome</keyword>
<gene>
    <name evidence="3" type="ORF">P3G67_20740</name>
</gene>
<feature type="signal peptide" evidence="2">
    <location>
        <begin position="1"/>
        <end position="20"/>
    </location>
</feature>
<protein>
    <submittedName>
        <fullName evidence="3">Trypsin-like peptidase domain-containing protein</fullName>
    </submittedName>
</protein>
<dbReference type="InterPro" id="IPR009003">
    <property type="entry name" value="Peptidase_S1_PA"/>
</dbReference>